<dbReference type="Proteomes" id="UP000317778">
    <property type="component" value="Unassembled WGS sequence"/>
</dbReference>
<proteinExistence type="inferred from homology"/>
<dbReference type="GO" id="GO:0046872">
    <property type="term" value="F:metal ion binding"/>
    <property type="evidence" value="ECO:0007669"/>
    <property type="project" value="UniProtKB-KW"/>
</dbReference>
<dbReference type="EMBL" id="NJBO01000001">
    <property type="protein sequence ID" value="TKJ44265.1"/>
    <property type="molecule type" value="Genomic_DNA"/>
</dbReference>
<evidence type="ECO:0000313" key="13">
    <source>
        <dbReference type="Proteomes" id="UP000317778"/>
    </source>
</evidence>
<dbReference type="Pfam" id="PF03951">
    <property type="entry name" value="Gln-synt_N"/>
    <property type="match status" value="1"/>
</dbReference>
<feature type="binding site" evidence="5">
    <location>
        <position position="320"/>
    </location>
    <ligand>
        <name>L-glutamate</name>
        <dbReference type="ChEBI" id="CHEBI:29985"/>
    </ligand>
</feature>
<comment type="cofactor">
    <cofactor evidence="7">
        <name>Mg(2+)</name>
        <dbReference type="ChEBI" id="CHEBI:18420"/>
    </cofactor>
    <text evidence="7">Binds 2 Mg(2+) ions per subunit.</text>
</comment>
<keyword evidence="2 12" id="KW-0436">Ligase</keyword>
<dbReference type="GO" id="GO:0016020">
    <property type="term" value="C:membrane"/>
    <property type="evidence" value="ECO:0007669"/>
    <property type="project" value="TreeGrafter"/>
</dbReference>
<feature type="domain" description="GS beta-grasp" evidence="10">
    <location>
        <begin position="18"/>
        <end position="101"/>
    </location>
</feature>
<evidence type="ECO:0000256" key="3">
    <source>
        <dbReference type="ARBA" id="ARBA00022741"/>
    </source>
</evidence>
<dbReference type="InterPro" id="IPR036651">
    <property type="entry name" value="Gln_synt_N_sf"/>
</dbReference>
<comment type="caution">
    <text evidence="12">The sequence shown here is derived from an EMBL/GenBank/DDBJ whole genome shotgun (WGS) entry which is preliminary data.</text>
</comment>
<dbReference type="PANTHER" id="PTHR43407">
    <property type="entry name" value="GLUTAMINE SYNTHETASE"/>
    <property type="match status" value="1"/>
</dbReference>
<keyword evidence="4 6" id="KW-0067">ATP-binding</keyword>
<keyword evidence="3 6" id="KW-0547">Nucleotide-binding</keyword>
<evidence type="ECO:0000256" key="8">
    <source>
        <dbReference type="PROSITE-ProRule" id="PRU01330"/>
    </source>
</evidence>
<feature type="binding site" evidence="5">
    <location>
        <position position="314"/>
    </location>
    <ligand>
        <name>L-glutamate</name>
        <dbReference type="ChEBI" id="CHEBI:29985"/>
    </ligand>
</feature>
<gene>
    <name evidence="12" type="primary">glnA</name>
    <name evidence="12" type="ORF">CEE36_00555</name>
</gene>
<evidence type="ECO:0000256" key="6">
    <source>
        <dbReference type="PIRSR" id="PIRSR604809-2"/>
    </source>
</evidence>
<evidence type="ECO:0000259" key="10">
    <source>
        <dbReference type="PROSITE" id="PS51986"/>
    </source>
</evidence>
<dbReference type="PROSITE" id="PS51986">
    <property type="entry name" value="GS_BETA_GRASP"/>
    <property type="match status" value="1"/>
</dbReference>
<feature type="binding site" evidence="5">
    <location>
        <position position="332"/>
    </location>
    <ligand>
        <name>L-glutamate</name>
        <dbReference type="ChEBI" id="CHEBI:29985"/>
    </ligand>
</feature>
<feature type="binding site" evidence="7">
    <location>
        <position position="134"/>
    </location>
    <ligand>
        <name>Mg(2+)</name>
        <dbReference type="ChEBI" id="CHEBI:18420"/>
        <label>1</label>
    </ligand>
</feature>
<comment type="similarity">
    <text evidence="1 8 9">Belongs to the glutamine synthetase family.</text>
</comment>
<dbReference type="Pfam" id="PF00120">
    <property type="entry name" value="Gln-synt_C"/>
    <property type="match status" value="1"/>
</dbReference>
<evidence type="ECO:0000256" key="7">
    <source>
        <dbReference type="PIRSR" id="PIRSR604809-3"/>
    </source>
</evidence>
<feature type="binding site" evidence="6">
    <location>
        <position position="346"/>
    </location>
    <ligand>
        <name>ATP</name>
        <dbReference type="ChEBI" id="CHEBI:30616"/>
    </ligand>
</feature>
<evidence type="ECO:0000313" key="12">
    <source>
        <dbReference type="EMBL" id="TKJ44265.1"/>
    </source>
</evidence>
<feature type="binding site" evidence="7">
    <location>
        <position position="261"/>
    </location>
    <ligand>
        <name>Mg(2+)</name>
        <dbReference type="ChEBI" id="CHEBI:18420"/>
        <label>1</label>
    </ligand>
</feature>
<dbReference type="InterPro" id="IPR027302">
    <property type="entry name" value="Gln_synth_N_conserv_site"/>
</dbReference>
<dbReference type="InterPro" id="IPR008147">
    <property type="entry name" value="Gln_synt_N"/>
</dbReference>
<dbReference type="GO" id="GO:0019740">
    <property type="term" value="P:nitrogen utilization"/>
    <property type="evidence" value="ECO:0007669"/>
    <property type="project" value="TreeGrafter"/>
</dbReference>
<evidence type="ECO:0000259" key="11">
    <source>
        <dbReference type="PROSITE" id="PS51987"/>
    </source>
</evidence>
<feature type="domain" description="GS catalytic" evidence="11">
    <location>
        <begin position="109"/>
        <end position="458"/>
    </location>
</feature>
<dbReference type="InterPro" id="IPR014746">
    <property type="entry name" value="Gln_synth/guanido_kin_cat_dom"/>
</dbReference>
<accession>A0A532VAN2</accession>
<evidence type="ECO:0000256" key="9">
    <source>
        <dbReference type="RuleBase" id="RU000384"/>
    </source>
</evidence>
<dbReference type="PROSITE" id="PS00180">
    <property type="entry name" value="GLNA_1"/>
    <property type="match status" value="1"/>
</dbReference>
<dbReference type="GO" id="GO:0005524">
    <property type="term" value="F:ATP binding"/>
    <property type="evidence" value="ECO:0007669"/>
    <property type="project" value="UniProtKB-KW"/>
</dbReference>
<evidence type="ECO:0000256" key="2">
    <source>
        <dbReference type="ARBA" id="ARBA00022598"/>
    </source>
</evidence>
<dbReference type="InterPro" id="IPR004809">
    <property type="entry name" value="Gln_synth_I"/>
</dbReference>
<feature type="binding site" evidence="6">
    <location>
        <position position="332"/>
    </location>
    <ligand>
        <name>ATP</name>
        <dbReference type="ChEBI" id="CHEBI:30616"/>
    </ligand>
</feature>
<dbReference type="NCBIfam" id="TIGR00653">
    <property type="entry name" value="GlnA"/>
    <property type="match status" value="1"/>
</dbReference>
<dbReference type="PANTHER" id="PTHR43407:SF1">
    <property type="entry name" value="LENGSIN"/>
    <property type="match status" value="1"/>
</dbReference>
<organism evidence="12 13">
    <name type="scientific">candidate division TA06 bacterium B3_TA06</name>
    <dbReference type="NCBI Taxonomy" id="2012487"/>
    <lineage>
        <taxon>Bacteria</taxon>
        <taxon>Bacteria division TA06</taxon>
    </lineage>
</organism>
<dbReference type="Gene3D" id="3.10.20.70">
    <property type="entry name" value="Glutamine synthetase, N-terminal domain"/>
    <property type="match status" value="1"/>
</dbReference>
<dbReference type="GO" id="GO:0005737">
    <property type="term" value="C:cytoplasm"/>
    <property type="evidence" value="ECO:0007669"/>
    <property type="project" value="TreeGrafter"/>
</dbReference>
<dbReference type="GO" id="GO:0004356">
    <property type="term" value="F:glutamine synthetase activity"/>
    <property type="evidence" value="ECO:0007669"/>
    <property type="project" value="InterPro"/>
</dbReference>
<dbReference type="SUPFAM" id="SSF54368">
    <property type="entry name" value="Glutamine synthetase, N-terminal domain"/>
    <property type="match status" value="1"/>
</dbReference>
<keyword evidence="7" id="KW-0460">Magnesium</keyword>
<dbReference type="InterPro" id="IPR008146">
    <property type="entry name" value="Gln_synth_cat_dom"/>
</dbReference>
<evidence type="ECO:0000256" key="5">
    <source>
        <dbReference type="PIRSR" id="PIRSR604809-1"/>
    </source>
</evidence>
<dbReference type="SMART" id="SM01230">
    <property type="entry name" value="Gln-synt_C"/>
    <property type="match status" value="1"/>
</dbReference>
<evidence type="ECO:0000256" key="1">
    <source>
        <dbReference type="ARBA" id="ARBA00009897"/>
    </source>
</evidence>
<feature type="binding site" evidence="7">
    <location>
        <position position="136"/>
    </location>
    <ligand>
        <name>Mg(2+)</name>
        <dbReference type="ChEBI" id="CHEBI:18420"/>
        <label>1</label>
    </ligand>
</feature>
<dbReference type="PROSITE" id="PS51987">
    <property type="entry name" value="GS_CATALYTIC"/>
    <property type="match status" value="1"/>
</dbReference>
<reference evidence="12 13" key="1">
    <citation type="submission" date="2017-06" db="EMBL/GenBank/DDBJ databases">
        <title>Novel microbial phyla capable of carbon fixation and sulfur reduction in deep-sea sediments.</title>
        <authorList>
            <person name="Huang J."/>
            <person name="Baker B."/>
            <person name="Wang Y."/>
        </authorList>
    </citation>
    <scope>NUCLEOTIDE SEQUENCE [LARGE SCALE GENOMIC DNA]</scope>
    <source>
        <strain evidence="12">B3_TA06</strain>
    </source>
</reference>
<dbReference type="AlphaFoldDB" id="A0A532VAN2"/>
<dbReference type="Gene3D" id="3.30.590.10">
    <property type="entry name" value="Glutamine synthetase/guanido kinase, catalytic domain"/>
    <property type="match status" value="1"/>
</dbReference>
<dbReference type="GO" id="GO:0006542">
    <property type="term" value="P:glutamine biosynthetic process"/>
    <property type="evidence" value="ECO:0007669"/>
    <property type="project" value="InterPro"/>
</dbReference>
<keyword evidence="7" id="KW-0479">Metal-binding</keyword>
<feature type="binding site" evidence="5">
    <location>
        <position position="353"/>
    </location>
    <ligand>
        <name>L-glutamate</name>
        <dbReference type="ChEBI" id="CHEBI:29985"/>
    </ligand>
</feature>
<name>A0A532VAN2_UNCT6</name>
<feature type="binding site" evidence="7">
    <location>
        <position position="204"/>
    </location>
    <ligand>
        <name>Mg(2+)</name>
        <dbReference type="ChEBI" id="CHEBI:18420"/>
        <label>1</label>
    </ligand>
</feature>
<sequence>MEDLMSSHEELINKLKEGGVEFVDLKLSDLSGRLHHITFPLARLQTALAQGVGFDGSSLGGFRDVAESDLVVKPDTSHLFIDPFYERPTASLYGDIYEPDGQTPFSACPRNILRMVVEFIRKEGLADRIFVLPEFEFYLFDEAEFYLETSASGYLVSSCEAEPPSGLQNAYHITPPTDAFANLRSEMVRVIQEAGIEVKYHHHEVGRYAQAEIETALLDITRAGDAIQTVKYLIKNAARAGGIYATFMPKPLANEAGSGMHIHIQLWKDNRNVFSSEKDENELSETALMFLGGIIKHSRALCAFSNPTTNSYRRLRGGIEAPSRVFHSRANRKAALRVPGYVRGTKDLRFEYRVPDATSNPYLALAGILLAGLDGVRKALNPGELVEDQPEADDDRFPRLPASLTEALGALNADAYFLAEQGLFPKELIHKWIKTKEKEIEEIESYPTPAEFVKYFAL</sequence>
<feature type="binding site" evidence="7">
    <location>
        <position position="351"/>
    </location>
    <ligand>
        <name>Mg(2+)</name>
        <dbReference type="ChEBI" id="CHEBI:18420"/>
        <label>1</label>
    </ligand>
</feature>
<dbReference type="SUPFAM" id="SSF55931">
    <property type="entry name" value="Glutamine synthetase/guanido kinase"/>
    <property type="match status" value="1"/>
</dbReference>
<protein>
    <submittedName>
        <fullName evidence="12">Type I glutamate--ammonia ligase</fullName>
    </submittedName>
</protein>
<feature type="binding site" evidence="7">
    <location>
        <position position="212"/>
    </location>
    <ligand>
        <name>Mg(2+)</name>
        <dbReference type="ChEBI" id="CHEBI:18420"/>
        <label>1</label>
    </ligand>
</feature>
<evidence type="ECO:0000256" key="4">
    <source>
        <dbReference type="ARBA" id="ARBA00022840"/>
    </source>
</evidence>